<organism evidence="3">
    <name type="scientific">Medioppia subpectinata</name>
    <dbReference type="NCBI Taxonomy" id="1979941"/>
    <lineage>
        <taxon>Eukaryota</taxon>
        <taxon>Metazoa</taxon>
        <taxon>Ecdysozoa</taxon>
        <taxon>Arthropoda</taxon>
        <taxon>Chelicerata</taxon>
        <taxon>Arachnida</taxon>
        <taxon>Acari</taxon>
        <taxon>Acariformes</taxon>
        <taxon>Sarcoptiformes</taxon>
        <taxon>Oribatida</taxon>
        <taxon>Brachypylina</taxon>
        <taxon>Oppioidea</taxon>
        <taxon>Oppiidae</taxon>
        <taxon>Medioppia</taxon>
    </lineage>
</organism>
<feature type="transmembrane region" description="Helical" evidence="1">
    <location>
        <begin position="73"/>
        <end position="97"/>
    </location>
</feature>
<evidence type="ECO:0000313" key="3">
    <source>
        <dbReference type="EMBL" id="CAD7621871.1"/>
    </source>
</evidence>
<dbReference type="EMBL" id="OC855372">
    <property type="protein sequence ID" value="CAD7621871.1"/>
    <property type="molecule type" value="Genomic_DNA"/>
</dbReference>
<gene>
    <name evidence="3" type="ORF">OSB1V03_LOCUS2341</name>
</gene>
<dbReference type="InterPro" id="IPR052728">
    <property type="entry name" value="O2_lipid_transport_reg"/>
</dbReference>
<feature type="transmembrane region" description="Helical" evidence="1">
    <location>
        <begin position="109"/>
        <end position="128"/>
    </location>
</feature>
<protein>
    <recommendedName>
        <fullName evidence="2">Nose resistant-to-fluoxetine protein N-terminal domain-containing protein</fullName>
    </recommendedName>
</protein>
<dbReference type="OrthoDB" id="6414878at2759"/>
<proteinExistence type="predicted"/>
<evidence type="ECO:0000256" key="1">
    <source>
        <dbReference type="SAM" id="Phobius"/>
    </source>
</evidence>
<dbReference type="Pfam" id="PF20146">
    <property type="entry name" value="NRF"/>
    <property type="match status" value="1"/>
</dbReference>
<sequence length="428" mass="49750">MTNIPYISSDFQLYLLAPIVFLVLYRWPRIGLVWNIVVILIGICIPLAQRLLFGVKHYFEFSFDTLWSTQNSIILYYWRSDSHIVSYAIGILCGYLIRAKPNLYLGGRVGETFLWISCTTITLLSMYWNNYFFDPYYPLSLTEMLLFMAFSKPLYLLGWVWMFYACATGRGAIGWKGFIPTSRLSFELHTMVIFYRAGTLRENVDYTLYYVTTVAIFQCDNNDVNSVDLPEKCSLNRLMSNMFESLTPEDWEQEKNRSVIYQRVDHINQTVDKLNRLKNITDKIKQTYEPIVQRLGSLMDTLMIPESGIISHKKPHIGYDECLQLQSPNAPNIKEFSGQYCWLGAPNIALNERTFDELGTLVNWTELNEQIKNNSASYMRTQDNKTERFKPLKVTSTFANTFTTDMPMGLCLPTTCRPQDIEFALNKR</sequence>
<feature type="transmembrane region" description="Helical" evidence="1">
    <location>
        <begin position="32"/>
        <end position="53"/>
    </location>
</feature>
<keyword evidence="1" id="KW-1133">Transmembrane helix</keyword>
<accession>A0A7R9KH86</accession>
<reference evidence="3" key="1">
    <citation type="submission" date="2020-11" db="EMBL/GenBank/DDBJ databases">
        <authorList>
            <person name="Tran Van P."/>
        </authorList>
    </citation>
    <scope>NUCLEOTIDE SEQUENCE</scope>
</reference>
<dbReference type="AlphaFoldDB" id="A0A7R9KH86"/>
<feature type="domain" description="Nose resistant-to-fluoxetine protein N-terminal" evidence="2">
    <location>
        <begin position="307"/>
        <end position="422"/>
    </location>
</feature>
<keyword evidence="1" id="KW-0812">Transmembrane</keyword>
<evidence type="ECO:0000313" key="4">
    <source>
        <dbReference type="Proteomes" id="UP000759131"/>
    </source>
</evidence>
<feature type="transmembrane region" description="Helical" evidence="1">
    <location>
        <begin position="6"/>
        <end position="25"/>
    </location>
</feature>
<name>A0A7R9KH86_9ACAR</name>
<dbReference type="PANTHER" id="PTHR11161:SF0">
    <property type="entry name" value="O-ACYLTRANSFERASE LIKE PROTEIN"/>
    <property type="match status" value="1"/>
</dbReference>
<dbReference type="InterPro" id="IPR006621">
    <property type="entry name" value="Nose-resist-to-fluoxetine_N"/>
</dbReference>
<dbReference type="EMBL" id="CAJPIZ010000797">
    <property type="protein sequence ID" value="CAG2102301.1"/>
    <property type="molecule type" value="Genomic_DNA"/>
</dbReference>
<keyword evidence="1" id="KW-0472">Membrane</keyword>
<evidence type="ECO:0000259" key="2">
    <source>
        <dbReference type="Pfam" id="PF20146"/>
    </source>
</evidence>
<keyword evidence="4" id="KW-1185">Reference proteome</keyword>
<dbReference type="PANTHER" id="PTHR11161">
    <property type="entry name" value="O-ACYLTRANSFERASE"/>
    <property type="match status" value="1"/>
</dbReference>
<dbReference type="Proteomes" id="UP000759131">
    <property type="component" value="Unassembled WGS sequence"/>
</dbReference>